<dbReference type="PROSITE" id="PS01033">
    <property type="entry name" value="GLOBIN"/>
    <property type="match status" value="1"/>
</dbReference>
<sequence length="253" mass="28562">MDNCVRYVRSAVQYKWLGISPLSFASLTTRWLTTALSTPKENAPTLGTVAFLNRLDSVTMGCANSAPKQELPDGDSAFTKRYCRVIARYLPHFAFDSPSTAADHALAFDHWSKVYKDTIHSPQASPDAPVEKLFQSFYRYLFENSPHLEPLFKSSRHVQSKVLVHITAGIKALLESEDRVQKVVHLAMFHVKMGVKPEDFDPVGQAFIHGMKVTSEAEWNDDVESAWRRIFCHAAILVLVNIPYSDLNLTEFD</sequence>
<dbReference type="InterPro" id="IPR009050">
    <property type="entry name" value="Globin-like_sf"/>
</dbReference>
<name>A0AAD5LEI1_PYTIN</name>
<evidence type="ECO:0000313" key="6">
    <source>
        <dbReference type="EMBL" id="KAJ0395735.1"/>
    </source>
</evidence>
<dbReference type="Gene3D" id="1.10.490.10">
    <property type="entry name" value="Globins"/>
    <property type="match status" value="1"/>
</dbReference>
<dbReference type="GO" id="GO:0005344">
    <property type="term" value="F:oxygen carrier activity"/>
    <property type="evidence" value="ECO:0007669"/>
    <property type="project" value="UniProtKB-KW"/>
</dbReference>
<keyword evidence="7" id="KW-1185">Reference proteome</keyword>
<dbReference type="GO" id="GO:0071500">
    <property type="term" value="P:cellular response to nitrosative stress"/>
    <property type="evidence" value="ECO:0007669"/>
    <property type="project" value="TreeGrafter"/>
</dbReference>
<dbReference type="InterPro" id="IPR000971">
    <property type="entry name" value="Globin"/>
</dbReference>
<evidence type="ECO:0000313" key="7">
    <source>
        <dbReference type="Proteomes" id="UP001209570"/>
    </source>
</evidence>
<evidence type="ECO:0000256" key="2">
    <source>
        <dbReference type="ARBA" id="ARBA00022723"/>
    </source>
</evidence>
<dbReference type="GO" id="GO:0071949">
    <property type="term" value="F:FAD binding"/>
    <property type="evidence" value="ECO:0007669"/>
    <property type="project" value="TreeGrafter"/>
</dbReference>
<dbReference type="GO" id="GO:0008941">
    <property type="term" value="F:nitric oxide dioxygenase NAD(P)H activity"/>
    <property type="evidence" value="ECO:0007669"/>
    <property type="project" value="TreeGrafter"/>
</dbReference>
<accession>A0AAD5LEI1</accession>
<dbReference type="Proteomes" id="UP001209570">
    <property type="component" value="Unassembled WGS sequence"/>
</dbReference>
<evidence type="ECO:0000259" key="5">
    <source>
        <dbReference type="PROSITE" id="PS01033"/>
    </source>
</evidence>
<dbReference type="GO" id="GO:0046872">
    <property type="term" value="F:metal ion binding"/>
    <property type="evidence" value="ECO:0007669"/>
    <property type="project" value="UniProtKB-KW"/>
</dbReference>
<comment type="caution">
    <text evidence="6">The sequence shown here is derived from an EMBL/GenBank/DDBJ whole genome shotgun (WGS) entry which is preliminary data.</text>
</comment>
<proteinExistence type="inferred from homology"/>
<protein>
    <recommendedName>
        <fullName evidence="5">Globin domain-containing protein</fullName>
    </recommendedName>
</protein>
<dbReference type="PANTHER" id="PTHR43396:SF3">
    <property type="entry name" value="FLAVOHEMOPROTEIN"/>
    <property type="match status" value="1"/>
</dbReference>
<keyword evidence="1 4" id="KW-0349">Heme</keyword>
<dbReference type="GO" id="GO:0046210">
    <property type="term" value="P:nitric oxide catabolic process"/>
    <property type="evidence" value="ECO:0007669"/>
    <property type="project" value="TreeGrafter"/>
</dbReference>
<dbReference type="Pfam" id="PF00042">
    <property type="entry name" value="Globin"/>
    <property type="match status" value="1"/>
</dbReference>
<dbReference type="EMBL" id="JAKCXM010000327">
    <property type="protein sequence ID" value="KAJ0395735.1"/>
    <property type="molecule type" value="Genomic_DNA"/>
</dbReference>
<reference evidence="6" key="1">
    <citation type="submission" date="2021-12" db="EMBL/GenBank/DDBJ databases">
        <title>Prjna785345.</title>
        <authorList>
            <person name="Rujirawat T."/>
            <person name="Krajaejun T."/>
        </authorList>
    </citation>
    <scope>NUCLEOTIDE SEQUENCE</scope>
    <source>
        <strain evidence="6">Pi057C3</strain>
    </source>
</reference>
<keyword evidence="2" id="KW-0479">Metal-binding</keyword>
<evidence type="ECO:0000256" key="4">
    <source>
        <dbReference type="RuleBase" id="RU000356"/>
    </source>
</evidence>
<keyword evidence="4" id="KW-0813">Transport</keyword>
<dbReference type="GO" id="GO:0019825">
    <property type="term" value="F:oxygen binding"/>
    <property type="evidence" value="ECO:0007669"/>
    <property type="project" value="InterPro"/>
</dbReference>
<dbReference type="SUPFAM" id="SSF46458">
    <property type="entry name" value="Globin-like"/>
    <property type="match status" value="1"/>
</dbReference>
<dbReference type="AlphaFoldDB" id="A0AAD5LEI1"/>
<evidence type="ECO:0000256" key="3">
    <source>
        <dbReference type="ARBA" id="ARBA00023004"/>
    </source>
</evidence>
<evidence type="ECO:0000256" key="1">
    <source>
        <dbReference type="ARBA" id="ARBA00022617"/>
    </source>
</evidence>
<dbReference type="InterPro" id="IPR012292">
    <property type="entry name" value="Globin/Proto"/>
</dbReference>
<feature type="domain" description="Globin" evidence="5">
    <location>
        <begin position="98"/>
        <end position="243"/>
    </location>
</feature>
<dbReference type="GO" id="GO:0020037">
    <property type="term" value="F:heme binding"/>
    <property type="evidence" value="ECO:0007669"/>
    <property type="project" value="InterPro"/>
</dbReference>
<keyword evidence="4" id="KW-0561">Oxygen transport</keyword>
<dbReference type="PANTHER" id="PTHR43396">
    <property type="entry name" value="FLAVOHEMOPROTEIN"/>
    <property type="match status" value="1"/>
</dbReference>
<keyword evidence="3" id="KW-0408">Iron</keyword>
<gene>
    <name evidence="6" type="ORF">P43SY_004266</name>
</gene>
<organism evidence="6 7">
    <name type="scientific">Pythium insidiosum</name>
    <name type="common">Pythiosis disease agent</name>
    <dbReference type="NCBI Taxonomy" id="114742"/>
    <lineage>
        <taxon>Eukaryota</taxon>
        <taxon>Sar</taxon>
        <taxon>Stramenopiles</taxon>
        <taxon>Oomycota</taxon>
        <taxon>Peronosporomycetes</taxon>
        <taxon>Pythiales</taxon>
        <taxon>Pythiaceae</taxon>
        <taxon>Pythium</taxon>
    </lineage>
</organism>
<comment type="similarity">
    <text evidence="4">Belongs to the globin family.</text>
</comment>